<reference evidence="2" key="1">
    <citation type="submission" date="2021-05" db="EMBL/GenBank/DDBJ databases">
        <title>The genome of the haptophyte Pavlova lutheri (Diacronema luteri, Pavlovales) - a model for lipid biosynthesis in eukaryotic algae.</title>
        <authorList>
            <person name="Hulatt C.J."/>
            <person name="Posewitz M.C."/>
        </authorList>
    </citation>
    <scope>NUCLEOTIDE SEQUENCE</scope>
    <source>
        <strain evidence="2">NIVA-4/92</strain>
    </source>
</reference>
<dbReference type="OrthoDB" id="4850at2759"/>
<dbReference type="PANTHER" id="PTHR37948:SF1">
    <property type="entry name" value="BLL5189 PROTEIN"/>
    <property type="match status" value="1"/>
</dbReference>
<dbReference type="EMBL" id="JAGTXO010000026">
    <property type="protein sequence ID" value="KAG8461298.1"/>
    <property type="molecule type" value="Genomic_DNA"/>
</dbReference>
<proteinExistence type="predicted"/>
<evidence type="ECO:0000313" key="3">
    <source>
        <dbReference type="Proteomes" id="UP000751190"/>
    </source>
</evidence>
<dbReference type="OMA" id="GWIKPQD"/>
<dbReference type="PANTHER" id="PTHR37948">
    <property type="entry name" value="ZGC:113208"/>
    <property type="match status" value="1"/>
</dbReference>
<dbReference type="Proteomes" id="UP000751190">
    <property type="component" value="Unassembled WGS sequence"/>
</dbReference>
<evidence type="ECO:0000313" key="2">
    <source>
        <dbReference type="EMBL" id="KAG8461298.1"/>
    </source>
</evidence>
<organism evidence="2 3">
    <name type="scientific">Diacronema lutheri</name>
    <name type="common">Unicellular marine alga</name>
    <name type="synonym">Monochrysis lutheri</name>
    <dbReference type="NCBI Taxonomy" id="2081491"/>
    <lineage>
        <taxon>Eukaryota</taxon>
        <taxon>Haptista</taxon>
        <taxon>Haptophyta</taxon>
        <taxon>Pavlovophyceae</taxon>
        <taxon>Pavlovales</taxon>
        <taxon>Pavlovaceae</taxon>
        <taxon>Diacronema</taxon>
    </lineage>
</organism>
<keyword evidence="3" id="KW-1185">Reference proteome</keyword>
<evidence type="ECO:0000256" key="1">
    <source>
        <dbReference type="SAM" id="MobiDB-lite"/>
    </source>
</evidence>
<accession>A0A8J5X7T9</accession>
<feature type="region of interest" description="Disordered" evidence="1">
    <location>
        <begin position="1"/>
        <end position="75"/>
    </location>
</feature>
<sequence>MAKRKPDDEGEGGGKRGKAGADGGGGKKGKAEAAVPPPKHGEPGPSAETRPPTGKGALAASLAPTPKAVLPSSQREYRERLVKQKKEIYKDPPALPPLEVRVLPGSKPEPKRNADGELVFADQAKFRPNLTPKQVMQLGSFGGTYFRPIVSAVTGESYRNIHREFPADWFAGLDEVRQVVSASYDPSVNRYGVKCGGSLGMWESSGWISPIDPYGWFHWYCRFYLGRRSTDDERQIDRWLKGQGPTGRWRTQLCNKVLQTKAKRWDDPKVSPVIRMTCQHWAYELTEGDMKKHAAKQGMKL</sequence>
<protein>
    <submittedName>
        <fullName evidence="2">Uncharacterized protein</fullName>
    </submittedName>
</protein>
<gene>
    <name evidence="2" type="ORF">KFE25_010485</name>
</gene>
<dbReference type="AlphaFoldDB" id="A0A8J5X7T9"/>
<name>A0A8J5X7T9_DIALT</name>
<comment type="caution">
    <text evidence="2">The sequence shown here is derived from an EMBL/GenBank/DDBJ whole genome shotgun (WGS) entry which is preliminary data.</text>
</comment>